<dbReference type="PANTHER" id="PTHR45089:SF24">
    <property type="entry name" value="DNAJ HEAT SHOCK N-TERMINAL DOMAIN-CONTAINING PROTEIN"/>
    <property type="match status" value="1"/>
</dbReference>
<accession>R0I2E4</accession>
<reference evidence="3" key="1">
    <citation type="journal article" date="2013" name="Nat. Genet.">
        <title>The Capsella rubella genome and the genomic consequences of rapid mating system evolution.</title>
        <authorList>
            <person name="Slotte T."/>
            <person name="Hazzouri K.M."/>
            <person name="Agren J.A."/>
            <person name="Koenig D."/>
            <person name="Maumus F."/>
            <person name="Guo Y.L."/>
            <person name="Steige K."/>
            <person name="Platts A.E."/>
            <person name="Escobar J.S."/>
            <person name="Newman L.K."/>
            <person name="Wang W."/>
            <person name="Mandakova T."/>
            <person name="Vello E."/>
            <person name="Smith L.M."/>
            <person name="Henz S.R."/>
            <person name="Steffen J."/>
            <person name="Takuno S."/>
            <person name="Brandvain Y."/>
            <person name="Coop G."/>
            <person name="Andolfatto P."/>
            <person name="Hu T.T."/>
            <person name="Blanchette M."/>
            <person name="Clark R.M."/>
            <person name="Quesneville H."/>
            <person name="Nordborg M."/>
            <person name="Gaut B.S."/>
            <person name="Lysak M.A."/>
            <person name="Jenkins J."/>
            <person name="Grimwood J."/>
            <person name="Chapman J."/>
            <person name="Prochnik S."/>
            <person name="Shu S."/>
            <person name="Rokhsar D."/>
            <person name="Schmutz J."/>
            <person name="Weigel D."/>
            <person name="Wright S.I."/>
        </authorList>
    </citation>
    <scope>NUCLEOTIDE SEQUENCE [LARGE SCALE GENOMIC DNA]</scope>
    <source>
        <strain evidence="3">cv. Monte Gargano</strain>
    </source>
</reference>
<feature type="domain" description="DUF3444" evidence="1">
    <location>
        <begin position="183"/>
        <end position="385"/>
    </location>
</feature>
<evidence type="ECO:0000313" key="2">
    <source>
        <dbReference type="EMBL" id="EOA32060.1"/>
    </source>
</evidence>
<evidence type="ECO:0000259" key="1">
    <source>
        <dbReference type="Pfam" id="PF11926"/>
    </source>
</evidence>
<gene>
    <name evidence="2" type="ORF">CARUB_v10015305mg</name>
</gene>
<dbReference type="Pfam" id="PF11926">
    <property type="entry name" value="DUF3444"/>
    <property type="match status" value="1"/>
</dbReference>
<protein>
    <recommendedName>
        <fullName evidence="1">DUF3444 domain-containing protein</fullName>
    </recommendedName>
</protein>
<evidence type="ECO:0000313" key="3">
    <source>
        <dbReference type="Proteomes" id="UP000029121"/>
    </source>
</evidence>
<dbReference type="PANTHER" id="PTHR45089">
    <property type="entry name" value="DNAJ HEAT SHOCK AMINO-TERMINAL DOMAIN PROTEIN-RELATED"/>
    <property type="match status" value="1"/>
</dbReference>
<dbReference type="Proteomes" id="UP000029121">
    <property type="component" value="Unassembled WGS sequence"/>
</dbReference>
<dbReference type="EMBL" id="KB870807">
    <property type="protein sequence ID" value="EOA32060.1"/>
    <property type="molecule type" value="Genomic_DNA"/>
</dbReference>
<keyword evidence="3" id="KW-1185">Reference proteome</keyword>
<proteinExistence type="predicted"/>
<dbReference type="STRING" id="81985.R0I2E4"/>
<dbReference type="InterPro" id="IPR024593">
    <property type="entry name" value="DUF3444"/>
</dbReference>
<sequence>MDESRKENIQEEVRREKVIAVEIYNGGDLAGAKELTVKAHNLDRIDEGKNIIDDACRILPGEKEKQVNERPEDQPLSRVTDLVNQSRMMNGGERKRKEPPSTNTLHVPHQIRRINEDGHINCDLELTTSLVQSALDDVDTMYAPTSQYNSIGAAAEGNQASKDCDEAERVEIVNEEDPYVVDMSVPDPDFYHFDKDRIESSFGENEVWALYDDYGILPRNYAFVHKVVSQEPFKLCISWLNCKKNDELGPMKWIESYYYKTSGNFSVGKRINYDTLNSFSHKVKWELGAKGVVHIYPKRGTVWALYENWSPAWDITISLEVMNKFEMVEVQQDFDDEKGVRVAPLVKLPGFHNIFCRHPTRKTYPREELFRFSHQVPFHLLTGEEGENAPKGCLELDPAALTPELLKAFIEDEMGEVGNALDKPEKQANEILETINNI</sequence>
<name>R0I2E4_9BRAS</name>
<dbReference type="AlphaFoldDB" id="R0I2E4"/>
<organism evidence="2 3">
    <name type="scientific">Capsella rubella</name>
    <dbReference type="NCBI Taxonomy" id="81985"/>
    <lineage>
        <taxon>Eukaryota</taxon>
        <taxon>Viridiplantae</taxon>
        <taxon>Streptophyta</taxon>
        <taxon>Embryophyta</taxon>
        <taxon>Tracheophyta</taxon>
        <taxon>Spermatophyta</taxon>
        <taxon>Magnoliopsida</taxon>
        <taxon>eudicotyledons</taxon>
        <taxon>Gunneridae</taxon>
        <taxon>Pentapetalae</taxon>
        <taxon>rosids</taxon>
        <taxon>malvids</taxon>
        <taxon>Brassicales</taxon>
        <taxon>Brassicaceae</taxon>
        <taxon>Camelineae</taxon>
        <taxon>Capsella</taxon>
    </lineage>
</organism>
<dbReference type="eggNOG" id="KOG0714">
    <property type="taxonomic scope" value="Eukaryota"/>
</dbReference>